<dbReference type="Pfam" id="PF00528">
    <property type="entry name" value="BPD_transp_1"/>
    <property type="match status" value="1"/>
</dbReference>
<feature type="transmembrane region" description="Helical" evidence="7">
    <location>
        <begin position="137"/>
        <end position="155"/>
    </location>
</feature>
<comment type="caution">
    <text evidence="9">The sequence shown here is derived from an EMBL/GenBank/DDBJ whole genome shotgun (WGS) entry which is preliminary data.</text>
</comment>
<proteinExistence type="inferred from homology"/>
<dbReference type="AlphaFoldDB" id="A0A9W5Y7A0"/>
<keyword evidence="10" id="KW-1185">Reference proteome</keyword>
<dbReference type="InterPro" id="IPR000515">
    <property type="entry name" value="MetI-like"/>
</dbReference>
<name>A0A9W5Y7A0_9FIRM</name>
<feature type="transmembrane region" description="Helical" evidence="7">
    <location>
        <begin position="238"/>
        <end position="259"/>
    </location>
</feature>
<keyword evidence="5 7" id="KW-1133">Transmembrane helix</keyword>
<evidence type="ECO:0000256" key="7">
    <source>
        <dbReference type="RuleBase" id="RU363032"/>
    </source>
</evidence>
<accession>A0A9W5Y7A0</accession>
<feature type="transmembrane region" description="Helical" evidence="7">
    <location>
        <begin position="12"/>
        <end position="30"/>
    </location>
</feature>
<dbReference type="PANTHER" id="PTHR43744">
    <property type="entry name" value="ABC TRANSPORTER PERMEASE PROTEIN MG189-RELATED-RELATED"/>
    <property type="match status" value="1"/>
</dbReference>
<gene>
    <name evidence="9" type="ORF">SH1V18_04350</name>
</gene>
<dbReference type="InterPro" id="IPR035906">
    <property type="entry name" value="MetI-like_sf"/>
</dbReference>
<keyword evidence="2 7" id="KW-0813">Transport</keyword>
<evidence type="ECO:0000256" key="2">
    <source>
        <dbReference type="ARBA" id="ARBA00022448"/>
    </source>
</evidence>
<keyword evidence="6 7" id="KW-0472">Membrane</keyword>
<dbReference type="PANTHER" id="PTHR43744:SF8">
    <property type="entry name" value="SN-GLYCEROL-3-PHOSPHATE TRANSPORT SYSTEM PERMEASE PROTEIN UGPE"/>
    <property type="match status" value="1"/>
</dbReference>
<evidence type="ECO:0000256" key="1">
    <source>
        <dbReference type="ARBA" id="ARBA00004651"/>
    </source>
</evidence>
<feature type="transmembrane region" description="Helical" evidence="7">
    <location>
        <begin position="105"/>
        <end position="125"/>
    </location>
</feature>
<organism evidence="9 10">
    <name type="scientific">Vallitalea longa</name>
    <dbReference type="NCBI Taxonomy" id="2936439"/>
    <lineage>
        <taxon>Bacteria</taxon>
        <taxon>Bacillati</taxon>
        <taxon>Bacillota</taxon>
        <taxon>Clostridia</taxon>
        <taxon>Lachnospirales</taxon>
        <taxon>Vallitaleaceae</taxon>
        <taxon>Vallitalea</taxon>
    </lineage>
</organism>
<dbReference type="CDD" id="cd06261">
    <property type="entry name" value="TM_PBP2"/>
    <property type="match status" value="1"/>
</dbReference>
<comment type="similarity">
    <text evidence="7">Belongs to the binding-protein-dependent transport system permease family.</text>
</comment>
<dbReference type="GO" id="GO:0055085">
    <property type="term" value="P:transmembrane transport"/>
    <property type="evidence" value="ECO:0007669"/>
    <property type="project" value="InterPro"/>
</dbReference>
<dbReference type="Gene3D" id="1.10.3720.10">
    <property type="entry name" value="MetI-like"/>
    <property type="match status" value="1"/>
</dbReference>
<evidence type="ECO:0000256" key="5">
    <source>
        <dbReference type="ARBA" id="ARBA00022989"/>
    </source>
</evidence>
<dbReference type="RefSeq" id="WP_281811765.1">
    <property type="nucleotide sequence ID" value="NZ_BRLB01000001.1"/>
</dbReference>
<protein>
    <submittedName>
        <fullName evidence="9">Sugar ABC transporter permease</fullName>
    </submittedName>
</protein>
<dbReference type="Proteomes" id="UP001144256">
    <property type="component" value="Unassembled WGS sequence"/>
</dbReference>
<evidence type="ECO:0000256" key="6">
    <source>
        <dbReference type="ARBA" id="ARBA00023136"/>
    </source>
</evidence>
<comment type="subcellular location">
    <subcellularLocation>
        <location evidence="1 7">Cell membrane</location>
        <topology evidence="1 7">Multi-pass membrane protein</topology>
    </subcellularLocation>
</comment>
<evidence type="ECO:0000256" key="4">
    <source>
        <dbReference type="ARBA" id="ARBA00022692"/>
    </source>
</evidence>
<sequence>MKVRTIKILKLLFLLIITLLAIIPFIWVLISSFKTNGEILESALSLPKHINFQGYIDAFKTSPLLSYYWNSIIIAVSGTVLNTFIVGMAAYVLARFDFKLNKPILLIFSLSLLIPFTALILPTFMIVKNIGLYDKRIGLILVYMALGLPTTLYILRSYFLSIPKEIEEASYIDGGNFFKTYIKIIIPIAKPGFATAAVLQFLLCWNEFLYALVLTNSSKVRTVPLAINYFLSQFSFDYRALFAAIVIINIPSILSFVILQEQVVDSLAAGSVKG</sequence>
<feature type="transmembrane region" description="Helical" evidence="7">
    <location>
        <begin position="67"/>
        <end position="93"/>
    </location>
</feature>
<evidence type="ECO:0000313" key="10">
    <source>
        <dbReference type="Proteomes" id="UP001144256"/>
    </source>
</evidence>
<dbReference type="EMBL" id="BRLB01000001">
    <property type="protein sequence ID" value="GKX27955.1"/>
    <property type="molecule type" value="Genomic_DNA"/>
</dbReference>
<feature type="domain" description="ABC transmembrane type-1" evidence="8">
    <location>
        <begin position="68"/>
        <end position="259"/>
    </location>
</feature>
<dbReference type="SUPFAM" id="SSF161098">
    <property type="entry name" value="MetI-like"/>
    <property type="match status" value="1"/>
</dbReference>
<evidence type="ECO:0000313" key="9">
    <source>
        <dbReference type="EMBL" id="GKX27955.1"/>
    </source>
</evidence>
<dbReference type="PROSITE" id="PS50928">
    <property type="entry name" value="ABC_TM1"/>
    <property type="match status" value="1"/>
</dbReference>
<evidence type="ECO:0000256" key="3">
    <source>
        <dbReference type="ARBA" id="ARBA00022475"/>
    </source>
</evidence>
<dbReference type="GO" id="GO:0005886">
    <property type="term" value="C:plasma membrane"/>
    <property type="evidence" value="ECO:0007669"/>
    <property type="project" value="UniProtKB-SubCell"/>
</dbReference>
<reference evidence="9" key="1">
    <citation type="submission" date="2022-06" db="EMBL/GenBank/DDBJ databases">
        <title>Vallitalea longa sp. nov., an anaerobic bacterium isolated from marine sediment.</title>
        <authorList>
            <person name="Hirano S."/>
            <person name="Terahara T."/>
            <person name="Mori K."/>
            <person name="Hamada M."/>
            <person name="Matsumoto R."/>
            <person name="Kobayashi T."/>
        </authorList>
    </citation>
    <scope>NUCLEOTIDE SEQUENCE</scope>
    <source>
        <strain evidence="9">SH18-1</strain>
    </source>
</reference>
<keyword evidence="3" id="KW-1003">Cell membrane</keyword>
<keyword evidence="4 7" id="KW-0812">Transmembrane</keyword>
<evidence type="ECO:0000259" key="8">
    <source>
        <dbReference type="PROSITE" id="PS50928"/>
    </source>
</evidence>